<dbReference type="CDD" id="cd14798">
    <property type="entry name" value="RX-CC_like"/>
    <property type="match status" value="1"/>
</dbReference>
<proteinExistence type="inferred from homology"/>
<keyword evidence="5" id="KW-0611">Plant defense</keyword>
<feature type="domain" description="Disease resistance protein winged helix" evidence="9">
    <location>
        <begin position="453"/>
        <end position="520"/>
    </location>
</feature>
<dbReference type="Gene3D" id="3.40.50.300">
    <property type="entry name" value="P-loop containing nucleotide triphosphate hydrolases"/>
    <property type="match status" value="1"/>
</dbReference>
<dbReference type="FunFam" id="1.10.10.10:FF:000322">
    <property type="entry name" value="Probable disease resistance protein At1g63360"/>
    <property type="match status" value="1"/>
</dbReference>
<feature type="domain" description="Disease resistance R13L4/SHOC-2-like LRR" evidence="10">
    <location>
        <begin position="570"/>
        <end position="830"/>
    </location>
</feature>
<dbReference type="Pfam" id="PF23559">
    <property type="entry name" value="WHD_DRP"/>
    <property type="match status" value="1"/>
</dbReference>
<dbReference type="Proteomes" id="UP000243499">
    <property type="component" value="Chromosome 3"/>
</dbReference>
<dbReference type="SUPFAM" id="SSF52540">
    <property type="entry name" value="P-loop containing nucleoside triphosphate hydrolases"/>
    <property type="match status" value="1"/>
</dbReference>
<dbReference type="Gramene" id="PAN19206">
    <property type="protein sequence ID" value="PAN19206"/>
    <property type="gene ID" value="PAHAL_3G256300"/>
</dbReference>
<dbReference type="Gene3D" id="3.80.10.10">
    <property type="entry name" value="Ribonuclease Inhibitor"/>
    <property type="match status" value="1"/>
</dbReference>
<dbReference type="SUPFAM" id="SSF52047">
    <property type="entry name" value="RNI-like"/>
    <property type="match status" value="1"/>
</dbReference>
<dbReference type="InterPro" id="IPR055414">
    <property type="entry name" value="LRR_R13L4/SHOC2-like"/>
</dbReference>
<dbReference type="Gene3D" id="1.10.8.430">
    <property type="entry name" value="Helical domain of apoptotic protease-activating factors"/>
    <property type="match status" value="1"/>
</dbReference>
<dbReference type="InterPro" id="IPR041118">
    <property type="entry name" value="Rx_N"/>
</dbReference>
<comment type="similarity">
    <text evidence="1">Belongs to the disease resistance NB-LRR family.</text>
</comment>
<evidence type="ECO:0000256" key="6">
    <source>
        <dbReference type="ARBA" id="ARBA00023054"/>
    </source>
</evidence>
<dbReference type="Gene3D" id="1.10.10.10">
    <property type="entry name" value="Winged helix-like DNA-binding domain superfamily/Winged helix DNA-binding domain"/>
    <property type="match status" value="1"/>
</dbReference>
<dbReference type="InterPro" id="IPR058922">
    <property type="entry name" value="WHD_DRP"/>
</dbReference>
<dbReference type="EMBL" id="CM008048">
    <property type="protein sequence ID" value="PAN19206.1"/>
    <property type="molecule type" value="Genomic_DNA"/>
</dbReference>
<evidence type="ECO:0000259" key="7">
    <source>
        <dbReference type="Pfam" id="PF00931"/>
    </source>
</evidence>
<dbReference type="GO" id="GO:0043531">
    <property type="term" value="F:ADP binding"/>
    <property type="evidence" value="ECO:0007669"/>
    <property type="project" value="InterPro"/>
</dbReference>
<dbReference type="GO" id="GO:0042742">
    <property type="term" value="P:defense response to bacterium"/>
    <property type="evidence" value="ECO:0007669"/>
    <property type="project" value="UniProtKB-ARBA"/>
</dbReference>
<evidence type="ECO:0000256" key="5">
    <source>
        <dbReference type="ARBA" id="ARBA00022821"/>
    </source>
</evidence>
<dbReference type="InterPro" id="IPR042197">
    <property type="entry name" value="Apaf_helical"/>
</dbReference>
<reference evidence="11" key="1">
    <citation type="submission" date="2018-04" db="EMBL/GenBank/DDBJ databases">
        <title>WGS assembly of Panicum hallii.</title>
        <authorList>
            <person name="Lovell J."/>
            <person name="Jenkins J."/>
            <person name="Lowry D."/>
            <person name="Mamidi S."/>
            <person name="Sreedasyam A."/>
            <person name="Weng X."/>
            <person name="Barry K."/>
            <person name="Bonette J."/>
            <person name="Campitelli B."/>
            <person name="Daum C."/>
            <person name="Gordon S."/>
            <person name="Gould B."/>
            <person name="Lipzen A."/>
            <person name="Macqueen A."/>
            <person name="Palacio-Mejia J."/>
            <person name="Plott C."/>
            <person name="Shakirov E."/>
            <person name="Shu S."/>
            <person name="Yoshinaga Y."/>
            <person name="Zane M."/>
            <person name="Rokhsar D."/>
            <person name="Grimwood J."/>
            <person name="Schmutz J."/>
            <person name="Juenger T."/>
        </authorList>
    </citation>
    <scope>NUCLEOTIDE SEQUENCE [LARGE SCALE GENOMIC DNA]</scope>
    <source>
        <strain evidence="11">FIL2</strain>
    </source>
</reference>
<evidence type="ECO:0008006" key="12">
    <source>
        <dbReference type="Google" id="ProtNLM"/>
    </source>
</evidence>
<accession>A0A2S3HBH5</accession>
<keyword evidence="2" id="KW-0433">Leucine-rich repeat</keyword>
<evidence type="ECO:0000256" key="1">
    <source>
        <dbReference type="ARBA" id="ARBA00008894"/>
    </source>
</evidence>
<dbReference type="Pfam" id="PF18052">
    <property type="entry name" value="Rx_N"/>
    <property type="match status" value="1"/>
</dbReference>
<keyword evidence="3" id="KW-0677">Repeat</keyword>
<dbReference type="InterPro" id="IPR032675">
    <property type="entry name" value="LRR_dom_sf"/>
</dbReference>
<evidence type="ECO:0000259" key="10">
    <source>
        <dbReference type="Pfam" id="PF23598"/>
    </source>
</evidence>
<protein>
    <recommendedName>
        <fullName evidence="12">AAA+ ATPase domain-containing protein</fullName>
    </recommendedName>
</protein>
<dbReference type="InterPro" id="IPR044974">
    <property type="entry name" value="Disease_R_plants"/>
</dbReference>
<evidence type="ECO:0000259" key="9">
    <source>
        <dbReference type="Pfam" id="PF23559"/>
    </source>
</evidence>
<sequence>MESWLARSMEGAAVSAAAGALQPVLEKLAALLLGEDYKRFERTRGEIESLTHELNAIMAFLIERSKVEDPDGQDRLWMKDVRELSYDIEDSLDEFLLHAAAKSAEPDGFMAKVRSLVERTKSRHRIAREVEVLKKEAIEVAETNQSSYRAADHQPVVSATNASIDPRALAVFEDATKLAGVDGPNGELIRLLETGHGSVQQQTRVVSIVGPGGIGKTALAHQVYQERNGGFLHRAFLSVSRNPDIKGILRSILNQVVSPKDYEAVIKGDHVIRVAGEDQLITKIREYLTDKRYFIVLDDIWDVKTWNAIKDIFPMTSCGSKVITTTRINDVAQECCRSPTNGHIYNIRPLSMEHSTQLFYRRLFSPEEKCPSHLVEISSQILEKCAGLPLAIMAISGLLSSKEKTTEQWNQVKNSIGRRLERNSSVELMSEILLLSYFDLPLHLKICLLYLSIFPKDYTIGKEDLIRRWIAEGFIHERNGIAAYDSGERCFNDLINRSLIQPGGKDKFDEVNSCRVQDTIFYFIVSMAAEENFVTLIGVPGVNPIAGNKVRRLSMQSDVQIPSGLVLSSVRSLNVFGGDVEIPFLPELRPLRVLAFEDCGQLEDDRLSDVGNLLHLRYLRLNHAHAVTKLPEETAELLHLRTLEVHGHNKIMEIPAAICQVERLECLVTLVTDDYTILPDEIADMKALRVLEGVNVYIHSAGFIKRLGELTNLRKLGMLFVNSDADEEWEEKYGEIVSSIYKLTQANLDSLHIRTVNEPPELLDNLSKEHPEPLGLRELVIEGDDVSGLAAWWGLLVNLQKLLFCAYERVSEEDVETLRSLPDLKYLCIHLWDAPDDPEVKAPLERAMKAHPNRPKLVWIDEY</sequence>
<dbReference type="Pfam" id="PF00931">
    <property type="entry name" value="NB-ARC"/>
    <property type="match status" value="1"/>
</dbReference>
<dbReference type="GO" id="GO:0009626">
    <property type="term" value="P:plant-type hypersensitive response"/>
    <property type="evidence" value="ECO:0007669"/>
    <property type="project" value="UniProtKB-ARBA"/>
</dbReference>
<evidence type="ECO:0000259" key="8">
    <source>
        <dbReference type="Pfam" id="PF18052"/>
    </source>
</evidence>
<keyword evidence="6" id="KW-0175">Coiled coil</keyword>
<dbReference type="AlphaFoldDB" id="A0A2S3HBH5"/>
<dbReference type="InterPro" id="IPR027417">
    <property type="entry name" value="P-loop_NTPase"/>
</dbReference>
<dbReference type="Pfam" id="PF23598">
    <property type="entry name" value="LRR_14"/>
    <property type="match status" value="1"/>
</dbReference>
<dbReference type="PANTHER" id="PTHR23155">
    <property type="entry name" value="DISEASE RESISTANCE PROTEIN RP"/>
    <property type="match status" value="1"/>
</dbReference>
<dbReference type="PANTHER" id="PTHR23155:SF1107">
    <property type="entry name" value="OS08G0373000 PROTEIN"/>
    <property type="match status" value="1"/>
</dbReference>
<organism evidence="11">
    <name type="scientific">Panicum hallii</name>
    <dbReference type="NCBI Taxonomy" id="206008"/>
    <lineage>
        <taxon>Eukaryota</taxon>
        <taxon>Viridiplantae</taxon>
        <taxon>Streptophyta</taxon>
        <taxon>Embryophyta</taxon>
        <taxon>Tracheophyta</taxon>
        <taxon>Spermatophyta</taxon>
        <taxon>Magnoliopsida</taxon>
        <taxon>Liliopsida</taxon>
        <taxon>Poales</taxon>
        <taxon>Poaceae</taxon>
        <taxon>PACMAD clade</taxon>
        <taxon>Panicoideae</taxon>
        <taxon>Panicodae</taxon>
        <taxon>Paniceae</taxon>
        <taxon>Panicinae</taxon>
        <taxon>Panicum</taxon>
        <taxon>Panicum sect. Panicum</taxon>
    </lineage>
</organism>
<feature type="domain" description="NB-ARC" evidence="7">
    <location>
        <begin position="201"/>
        <end position="363"/>
    </location>
</feature>
<feature type="domain" description="Disease resistance N-terminal" evidence="8">
    <location>
        <begin position="20"/>
        <end position="105"/>
    </location>
</feature>
<dbReference type="InterPro" id="IPR002182">
    <property type="entry name" value="NB-ARC"/>
</dbReference>
<dbReference type="InterPro" id="IPR036388">
    <property type="entry name" value="WH-like_DNA-bd_sf"/>
</dbReference>
<evidence type="ECO:0000256" key="3">
    <source>
        <dbReference type="ARBA" id="ARBA00022737"/>
    </source>
</evidence>
<dbReference type="PRINTS" id="PR00364">
    <property type="entry name" value="DISEASERSIST"/>
</dbReference>
<name>A0A2S3HBH5_9POAL</name>
<gene>
    <name evidence="11" type="ORF">PAHAL_3G256300</name>
</gene>
<keyword evidence="4" id="KW-0547">Nucleotide-binding</keyword>
<dbReference type="Gene3D" id="1.20.5.4130">
    <property type="match status" value="1"/>
</dbReference>
<evidence type="ECO:0000256" key="4">
    <source>
        <dbReference type="ARBA" id="ARBA00022741"/>
    </source>
</evidence>
<dbReference type="InterPro" id="IPR038005">
    <property type="entry name" value="RX-like_CC"/>
</dbReference>
<evidence type="ECO:0000256" key="2">
    <source>
        <dbReference type="ARBA" id="ARBA00022614"/>
    </source>
</evidence>
<dbReference type="GO" id="GO:0002758">
    <property type="term" value="P:innate immune response-activating signaling pathway"/>
    <property type="evidence" value="ECO:0007669"/>
    <property type="project" value="UniProtKB-ARBA"/>
</dbReference>
<evidence type="ECO:0000313" key="11">
    <source>
        <dbReference type="EMBL" id="PAN19206.1"/>
    </source>
</evidence>